<dbReference type="Gene3D" id="3.40.50.1000">
    <property type="entry name" value="HAD superfamily/HAD-like"/>
    <property type="match status" value="2"/>
</dbReference>
<comment type="caution">
    <text evidence="1">The sequence shown here is derived from an EMBL/GenBank/DDBJ whole genome shotgun (WGS) entry which is preliminary data.</text>
</comment>
<sequence>MALFRKSAAATPLDGIDCLYIDLDGVVYQGAAAIPHAVDSIRATGLPTAYLTNNASRTDADVAEHLSSFGLEVRPDQVVTSPQAAMRLLAPHLEPGDPVLVVGGAGIVVEIESRGWRVVRAAADRPKAVVQGFHPEVGWKDLAEAAFALQRKPEDGGIPWIATNGDWTIPVAGGIAPGNGTLVSAVHTAVGRLAEFAGKPETPMFELATDRFGAKAPAMIGDRLDTDILGARRTGIRSILVLTGIDRGASLIGADASMRPDHVIEDLRGLTAPILPLRETLETSTGDVYFEVGTAAVRRSGIDISLVRAGERPVDTIRAACAAVWSADRPVLGLRVAPELLAL</sequence>
<dbReference type="InterPro" id="IPR023214">
    <property type="entry name" value="HAD_sf"/>
</dbReference>
<dbReference type="GO" id="GO:0016791">
    <property type="term" value="F:phosphatase activity"/>
    <property type="evidence" value="ECO:0007669"/>
    <property type="project" value="TreeGrafter"/>
</dbReference>
<dbReference type="Pfam" id="PF13344">
    <property type="entry name" value="Hydrolase_6"/>
    <property type="match status" value="1"/>
</dbReference>
<keyword evidence="1" id="KW-0378">Hydrolase</keyword>
<name>A0A3N2AV04_9MICO</name>
<dbReference type="Proteomes" id="UP000275456">
    <property type="component" value="Unassembled WGS sequence"/>
</dbReference>
<dbReference type="PANTHER" id="PTHR19288:SF95">
    <property type="entry name" value="D-GLYCEROL 3-PHOSPHATE PHOSPHATASE"/>
    <property type="match status" value="1"/>
</dbReference>
<dbReference type="OrthoDB" id="3400930at2"/>
<reference evidence="1 2" key="1">
    <citation type="submission" date="2018-11" db="EMBL/GenBank/DDBJ databases">
        <title>Sequencing the genomes of 1000 actinobacteria strains.</title>
        <authorList>
            <person name="Klenk H.-P."/>
        </authorList>
    </citation>
    <scope>NUCLEOTIDE SEQUENCE [LARGE SCALE GENOMIC DNA]</scope>
    <source>
        <strain evidence="1 2">DSM 9580</strain>
    </source>
</reference>
<dbReference type="Pfam" id="PF13242">
    <property type="entry name" value="Hydrolase_like"/>
    <property type="match status" value="1"/>
</dbReference>
<dbReference type="InterPro" id="IPR036412">
    <property type="entry name" value="HAD-like_sf"/>
</dbReference>
<dbReference type="EMBL" id="RKHJ01000001">
    <property type="protein sequence ID" value="ROR66582.1"/>
    <property type="molecule type" value="Genomic_DNA"/>
</dbReference>
<evidence type="ECO:0000313" key="1">
    <source>
        <dbReference type="EMBL" id="ROR66582.1"/>
    </source>
</evidence>
<accession>A0A3N2AV04</accession>
<gene>
    <name evidence="1" type="ORF">EDD26_1970</name>
</gene>
<dbReference type="PANTHER" id="PTHR19288">
    <property type="entry name" value="4-NITROPHENYLPHOSPHATASE-RELATED"/>
    <property type="match status" value="1"/>
</dbReference>
<dbReference type="RefSeq" id="WP_123697557.1">
    <property type="nucleotide sequence ID" value="NZ_RKHJ01000001.1"/>
</dbReference>
<dbReference type="NCBIfam" id="TIGR01460">
    <property type="entry name" value="HAD-SF-IIA"/>
    <property type="match status" value="1"/>
</dbReference>
<evidence type="ECO:0000313" key="2">
    <source>
        <dbReference type="Proteomes" id="UP000275456"/>
    </source>
</evidence>
<proteinExistence type="predicted"/>
<dbReference type="GO" id="GO:0005737">
    <property type="term" value="C:cytoplasm"/>
    <property type="evidence" value="ECO:0007669"/>
    <property type="project" value="TreeGrafter"/>
</dbReference>
<dbReference type="AlphaFoldDB" id="A0A3N2AV04"/>
<dbReference type="InterPro" id="IPR006357">
    <property type="entry name" value="HAD-SF_hydro_IIA"/>
</dbReference>
<protein>
    <submittedName>
        <fullName evidence="1">HAD superfamily hydrolase (TIGR01450 family)</fullName>
    </submittedName>
</protein>
<keyword evidence="2" id="KW-1185">Reference proteome</keyword>
<dbReference type="SUPFAM" id="SSF56784">
    <property type="entry name" value="HAD-like"/>
    <property type="match status" value="1"/>
</dbReference>
<organism evidence="1 2">
    <name type="scientific">Agrococcus jenensis</name>
    <dbReference type="NCBI Taxonomy" id="46353"/>
    <lineage>
        <taxon>Bacteria</taxon>
        <taxon>Bacillati</taxon>
        <taxon>Actinomycetota</taxon>
        <taxon>Actinomycetes</taxon>
        <taxon>Micrococcales</taxon>
        <taxon>Microbacteriaceae</taxon>
        <taxon>Agrococcus</taxon>
    </lineage>
</organism>